<sequence>MILLLTFCIDLTFLCDLILAEDPIHFIYGPAHSPPALPVYTQIIILHVIAIVIALFFYFLRRYVVERLSTKSVAGPPRRYTARRNHKSPINNSKNKQSSSSKTSVQAAPQAQSVPSAKMVKQTSTKR</sequence>
<dbReference type="Proteomes" id="UP001142055">
    <property type="component" value="Chromosome 1"/>
</dbReference>
<name>A0A9Q0M9R6_BLOTA</name>
<evidence type="ECO:0000313" key="5">
    <source>
        <dbReference type="Proteomes" id="UP001142055"/>
    </source>
</evidence>
<feature type="transmembrane region" description="Helical" evidence="2">
    <location>
        <begin position="39"/>
        <end position="60"/>
    </location>
</feature>
<feature type="compositionally biased region" description="Low complexity" evidence="1">
    <location>
        <begin position="88"/>
        <end position="117"/>
    </location>
</feature>
<feature type="region of interest" description="Disordered" evidence="1">
    <location>
        <begin position="72"/>
        <end position="127"/>
    </location>
</feature>
<keyword evidence="3" id="KW-0732">Signal</keyword>
<evidence type="ECO:0000313" key="4">
    <source>
        <dbReference type="EMBL" id="KAJ6221835.1"/>
    </source>
</evidence>
<organism evidence="4 5">
    <name type="scientific">Blomia tropicalis</name>
    <name type="common">Mite</name>
    <dbReference type="NCBI Taxonomy" id="40697"/>
    <lineage>
        <taxon>Eukaryota</taxon>
        <taxon>Metazoa</taxon>
        <taxon>Ecdysozoa</taxon>
        <taxon>Arthropoda</taxon>
        <taxon>Chelicerata</taxon>
        <taxon>Arachnida</taxon>
        <taxon>Acari</taxon>
        <taxon>Acariformes</taxon>
        <taxon>Sarcoptiformes</taxon>
        <taxon>Astigmata</taxon>
        <taxon>Glycyphagoidea</taxon>
        <taxon>Echimyopodidae</taxon>
        <taxon>Blomia</taxon>
    </lineage>
</organism>
<comment type="caution">
    <text evidence="4">The sequence shown here is derived from an EMBL/GenBank/DDBJ whole genome shotgun (WGS) entry which is preliminary data.</text>
</comment>
<keyword evidence="2" id="KW-0472">Membrane</keyword>
<protein>
    <submittedName>
        <fullName evidence="4">Uncharacterized protein</fullName>
    </submittedName>
</protein>
<reference evidence="4" key="1">
    <citation type="submission" date="2022-12" db="EMBL/GenBank/DDBJ databases">
        <title>Genome assemblies of Blomia tropicalis.</title>
        <authorList>
            <person name="Cui Y."/>
        </authorList>
    </citation>
    <scope>NUCLEOTIDE SEQUENCE</scope>
    <source>
        <tissue evidence="4">Adult mites</tissue>
    </source>
</reference>
<evidence type="ECO:0000256" key="1">
    <source>
        <dbReference type="SAM" id="MobiDB-lite"/>
    </source>
</evidence>
<keyword evidence="5" id="KW-1185">Reference proteome</keyword>
<dbReference type="AlphaFoldDB" id="A0A9Q0M9R6"/>
<proteinExistence type="predicted"/>
<feature type="signal peptide" evidence="3">
    <location>
        <begin position="1"/>
        <end position="20"/>
    </location>
</feature>
<evidence type="ECO:0000256" key="2">
    <source>
        <dbReference type="SAM" id="Phobius"/>
    </source>
</evidence>
<dbReference type="EMBL" id="JAPWDV010000001">
    <property type="protein sequence ID" value="KAJ6221835.1"/>
    <property type="molecule type" value="Genomic_DNA"/>
</dbReference>
<feature type="chain" id="PRO_5040201395" evidence="3">
    <location>
        <begin position="21"/>
        <end position="127"/>
    </location>
</feature>
<accession>A0A9Q0M9R6</accession>
<keyword evidence="2" id="KW-0812">Transmembrane</keyword>
<gene>
    <name evidence="4" type="ORF">RDWZM_000380</name>
</gene>
<evidence type="ECO:0000256" key="3">
    <source>
        <dbReference type="SAM" id="SignalP"/>
    </source>
</evidence>
<keyword evidence="2" id="KW-1133">Transmembrane helix</keyword>